<organism evidence="1 2">
    <name type="scientific">Phyllotreta striolata</name>
    <name type="common">Striped flea beetle</name>
    <name type="synonym">Crioceris striolata</name>
    <dbReference type="NCBI Taxonomy" id="444603"/>
    <lineage>
        <taxon>Eukaryota</taxon>
        <taxon>Metazoa</taxon>
        <taxon>Ecdysozoa</taxon>
        <taxon>Arthropoda</taxon>
        <taxon>Hexapoda</taxon>
        <taxon>Insecta</taxon>
        <taxon>Pterygota</taxon>
        <taxon>Neoptera</taxon>
        <taxon>Endopterygota</taxon>
        <taxon>Coleoptera</taxon>
        <taxon>Polyphaga</taxon>
        <taxon>Cucujiformia</taxon>
        <taxon>Chrysomeloidea</taxon>
        <taxon>Chrysomelidae</taxon>
        <taxon>Galerucinae</taxon>
        <taxon>Alticini</taxon>
        <taxon>Phyllotreta</taxon>
    </lineage>
</organism>
<sequence length="105" mass="10717">MHYLSISTAIASCYAGTAQVETRLLGCTCPNLLTGVANLITQLQATLGPLLTQLGGLGSFVNQILELVKNLVIQLGNALANGGLLGGLNNLVSGLLGQLGINISQ</sequence>
<protein>
    <submittedName>
        <fullName evidence="1">Uncharacterized protein</fullName>
    </submittedName>
</protein>
<dbReference type="Proteomes" id="UP001153712">
    <property type="component" value="Chromosome 12"/>
</dbReference>
<dbReference type="AlphaFoldDB" id="A0A9N9TJI0"/>
<evidence type="ECO:0000313" key="1">
    <source>
        <dbReference type="EMBL" id="CAG9856634.1"/>
    </source>
</evidence>
<proteinExistence type="predicted"/>
<reference evidence="1" key="1">
    <citation type="submission" date="2022-01" db="EMBL/GenBank/DDBJ databases">
        <authorList>
            <person name="King R."/>
        </authorList>
    </citation>
    <scope>NUCLEOTIDE SEQUENCE</scope>
</reference>
<gene>
    <name evidence="1" type="ORF">PHYEVI_LOCUS3054</name>
</gene>
<dbReference type="EMBL" id="OU900105">
    <property type="protein sequence ID" value="CAG9856634.1"/>
    <property type="molecule type" value="Genomic_DNA"/>
</dbReference>
<evidence type="ECO:0000313" key="2">
    <source>
        <dbReference type="Proteomes" id="UP001153712"/>
    </source>
</evidence>
<keyword evidence="2" id="KW-1185">Reference proteome</keyword>
<accession>A0A9N9TJI0</accession>
<name>A0A9N9TJI0_PHYSR</name>